<dbReference type="Gene3D" id="3.40.50.410">
    <property type="entry name" value="von Willebrand factor, type A domain"/>
    <property type="match status" value="1"/>
</dbReference>
<proteinExistence type="predicted"/>
<sequence>MGTKEANPKQVRDIIAMQIGQPSTGSRISATSTPIPNQQLVNGIQPTMHHNMPPGAMPKLGTLIFFPYQQIPGAIPPAGMQRPRMGSHPTQPPMPGQMPTTMPLPQGSNIPQAGGTIAAQNLQNKFLQPISECEVSIGELIDKIQTDRWPVPQGNRPLRAIGAA</sequence>
<organism evidence="1 2">
    <name type="scientific">Meloidogyne floridensis</name>
    <dbReference type="NCBI Taxonomy" id="298350"/>
    <lineage>
        <taxon>Eukaryota</taxon>
        <taxon>Metazoa</taxon>
        <taxon>Ecdysozoa</taxon>
        <taxon>Nematoda</taxon>
        <taxon>Chromadorea</taxon>
        <taxon>Rhabditida</taxon>
        <taxon>Tylenchina</taxon>
        <taxon>Tylenchomorpha</taxon>
        <taxon>Tylenchoidea</taxon>
        <taxon>Meloidogynidae</taxon>
        <taxon>Meloidogyninae</taxon>
        <taxon>Meloidogyne</taxon>
    </lineage>
</organism>
<evidence type="ECO:0000313" key="1">
    <source>
        <dbReference type="Proteomes" id="UP000887560"/>
    </source>
</evidence>
<evidence type="ECO:0000313" key="2">
    <source>
        <dbReference type="WBParaSite" id="scf7180000418635.g2677"/>
    </source>
</evidence>
<accession>A0A915NKX9</accession>
<dbReference type="InterPro" id="IPR036465">
    <property type="entry name" value="vWFA_dom_sf"/>
</dbReference>
<dbReference type="AlphaFoldDB" id="A0A915NKX9"/>
<dbReference type="SUPFAM" id="SSF53300">
    <property type="entry name" value="vWA-like"/>
    <property type="match status" value="1"/>
</dbReference>
<dbReference type="Proteomes" id="UP000887560">
    <property type="component" value="Unplaced"/>
</dbReference>
<keyword evidence="1" id="KW-1185">Reference proteome</keyword>
<reference evidence="2" key="1">
    <citation type="submission" date="2022-11" db="UniProtKB">
        <authorList>
            <consortium name="WormBaseParasite"/>
        </authorList>
    </citation>
    <scope>IDENTIFICATION</scope>
</reference>
<dbReference type="WBParaSite" id="scf7180000418635.g2677">
    <property type="protein sequence ID" value="scf7180000418635.g2677"/>
    <property type="gene ID" value="scf7180000418635.g2677"/>
</dbReference>
<name>A0A915NKX9_9BILA</name>
<protein>
    <submittedName>
        <fullName evidence="2">Uncharacterized protein</fullName>
    </submittedName>
</protein>